<dbReference type="EMBL" id="JBAPLU010000004">
    <property type="protein sequence ID" value="MEI4271173.1"/>
    <property type="molecule type" value="Genomic_DNA"/>
</dbReference>
<dbReference type="Proteomes" id="UP001361570">
    <property type="component" value="Unassembled WGS sequence"/>
</dbReference>
<sequence length="81" mass="8506">MHIVGSVENLAAADLAAADLDAMAQLVSTAGMDPADVGGLLVEAISQDRFPVLTHPDIDVDTTEERLQRMRSGAVPTAFQT</sequence>
<comment type="caution">
    <text evidence="1">The sequence shown here is derived from an EMBL/GenBank/DDBJ whole genome shotgun (WGS) entry which is preliminary data.</text>
</comment>
<reference evidence="1 2" key="1">
    <citation type="submission" date="2024-03" db="EMBL/GenBank/DDBJ databases">
        <title>Draft genome sequence of Klenkia sp. LSe6-5.</title>
        <authorList>
            <person name="Duangmal K."/>
            <person name="Chantavorakit T."/>
        </authorList>
    </citation>
    <scope>NUCLEOTIDE SEQUENCE [LARGE SCALE GENOMIC DNA]</scope>
    <source>
        <strain evidence="1 2">LSe6-5</strain>
    </source>
</reference>
<accession>A0ABU8DTN9</accession>
<gene>
    <name evidence="1" type="ORF">TEK04_05520</name>
</gene>
<organism evidence="1 2">
    <name type="scientific">Klenkia sesuvii</name>
    <dbReference type="NCBI Taxonomy" id="3103137"/>
    <lineage>
        <taxon>Bacteria</taxon>
        <taxon>Bacillati</taxon>
        <taxon>Actinomycetota</taxon>
        <taxon>Actinomycetes</taxon>
        <taxon>Geodermatophilales</taxon>
        <taxon>Geodermatophilaceae</taxon>
        <taxon>Klenkia</taxon>
    </lineage>
</organism>
<evidence type="ECO:0000313" key="2">
    <source>
        <dbReference type="Proteomes" id="UP001361570"/>
    </source>
</evidence>
<name>A0ABU8DTN9_9ACTN</name>
<evidence type="ECO:0000313" key="1">
    <source>
        <dbReference type="EMBL" id="MEI4271173.1"/>
    </source>
</evidence>
<proteinExistence type="predicted"/>
<protein>
    <submittedName>
        <fullName evidence="1">Uncharacterized protein</fullName>
    </submittedName>
</protein>
<keyword evidence="2" id="KW-1185">Reference proteome</keyword>
<dbReference type="RefSeq" id="WP_336403316.1">
    <property type="nucleotide sequence ID" value="NZ_JBAPLU010000004.1"/>
</dbReference>